<organism evidence="1 2">
    <name type="scientific">Halocalculus aciditolerans</name>
    <dbReference type="NCBI Taxonomy" id="1383812"/>
    <lineage>
        <taxon>Archaea</taxon>
        <taxon>Methanobacteriati</taxon>
        <taxon>Methanobacteriota</taxon>
        <taxon>Stenosarchaea group</taxon>
        <taxon>Halobacteria</taxon>
        <taxon>Halobacteriales</taxon>
        <taxon>Halobacteriaceae</taxon>
        <taxon>Halocalculus</taxon>
    </lineage>
</organism>
<protein>
    <recommendedName>
        <fullName evidence="3">Twin-arginine translocation signal domain-containing protein</fullName>
    </recommendedName>
</protein>
<sequence>MTERTRRGFLGAVGAGAAAIGVVGTASGRMGDCGTWRPVETPTDRTLRDVVRVDDFSLAVGGGGRVLARDPDWRVVTADGVAGNGRNLRAAAATERGARAWLAGASGALAAYDADSGFDASVGPAGVTHNFAAVAVHGPAGAERVVVGDDSGHVHGRSGEGAWATATPGDGTAITGVGVGEAGAVAVDAAAGVYANIGEGWRRAGIEAASALHAVDGTDPRSVVTVGDAVCAVTDAGWRVDDPASVPLDAVTVADCGCVHAAGADGTILHRMHGADRWRTQPVDSHADLHAVAVGDPRIAVGANGMILER</sequence>
<evidence type="ECO:0008006" key="3">
    <source>
        <dbReference type="Google" id="ProtNLM"/>
    </source>
</evidence>
<proteinExistence type="predicted"/>
<accession>A0A830FK33</accession>
<evidence type="ECO:0000313" key="2">
    <source>
        <dbReference type="Proteomes" id="UP000607197"/>
    </source>
</evidence>
<dbReference type="PROSITE" id="PS51318">
    <property type="entry name" value="TAT"/>
    <property type="match status" value="1"/>
</dbReference>
<dbReference type="InterPro" id="IPR006311">
    <property type="entry name" value="TAT_signal"/>
</dbReference>
<reference evidence="1" key="1">
    <citation type="journal article" date="2014" name="Int. J. Syst. Evol. Microbiol.">
        <title>Complete genome sequence of Corynebacterium casei LMG S-19264T (=DSM 44701T), isolated from a smear-ripened cheese.</title>
        <authorList>
            <consortium name="US DOE Joint Genome Institute (JGI-PGF)"/>
            <person name="Walter F."/>
            <person name="Albersmeier A."/>
            <person name="Kalinowski J."/>
            <person name="Ruckert C."/>
        </authorList>
    </citation>
    <scope>NUCLEOTIDE SEQUENCE</scope>
    <source>
        <strain evidence="1">JCM 19596</strain>
    </source>
</reference>
<dbReference type="RefSeq" id="WP_188978851.1">
    <property type="nucleotide sequence ID" value="NZ_BMPG01000002.1"/>
</dbReference>
<name>A0A830FK33_9EURY</name>
<dbReference type="Proteomes" id="UP000607197">
    <property type="component" value="Unassembled WGS sequence"/>
</dbReference>
<dbReference type="EMBL" id="BMPG01000002">
    <property type="protein sequence ID" value="GGL63641.1"/>
    <property type="molecule type" value="Genomic_DNA"/>
</dbReference>
<dbReference type="OrthoDB" id="320255at2157"/>
<evidence type="ECO:0000313" key="1">
    <source>
        <dbReference type="EMBL" id="GGL63641.1"/>
    </source>
</evidence>
<dbReference type="AlphaFoldDB" id="A0A830FK33"/>
<keyword evidence="2" id="KW-1185">Reference proteome</keyword>
<gene>
    <name evidence="1" type="ORF">GCM10009039_21950</name>
</gene>
<reference evidence="1" key="2">
    <citation type="submission" date="2020-09" db="EMBL/GenBank/DDBJ databases">
        <authorList>
            <person name="Sun Q."/>
            <person name="Ohkuma M."/>
        </authorList>
    </citation>
    <scope>NUCLEOTIDE SEQUENCE</scope>
    <source>
        <strain evidence="1">JCM 19596</strain>
    </source>
</reference>
<comment type="caution">
    <text evidence="1">The sequence shown here is derived from an EMBL/GenBank/DDBJ whole genome shotgun (WGS) entry which is preliminary data.</text>
</comment>